<protein>
    <submittedName>
        <fullName evidence="2">Uncharacterized protein</fullName>
    </submittedName>
</protein>
<dbReference type="Proteomes" id="UP000664940">
    <property type="component" value="Unassembled WGS sequence"/>
</dbReference>
<sequence>MLQRGNLSPEKARDSWGTVWSFMGEGTMGLASPRILVGTGWGPTLNPPVLRTQCLPATDFCLFSLCFSAAFRKPTPRPLPASTSSSGRSACPSASPPTLTPCRPISPPPLPAHLLHAEAQGEPFLHKTSNCKYFLKMYKT</sequence>
<evidence type="ECO:0000256" key="1">
    <source>
        <dbReference type="SAM" id="MobiDB-lite"/>
    </source>
</evidence>
<gene>
    <name evidence="2" type="ORF">HJG60_011002</name>
</gene>
<accession>A0A834EAE9</accession>
<proteinExistence type="predicted"/>
<evidence type="ECO:0000313" key="3">
    <source>
        <dbReference type="Proteomes" id="UP000664940"/>
    </source>
</evidence>
<dbReference type="AlphaFoldDB" id="A0A834EAE9"/>
<comment type="caution">
    <text evidence="2">The sequence shown here is derived from an EMBL/GenBank/DDBJ whole genome shotgun (WGS) entry which is preliminary data.</text>
</comment>
<dbReference type="EMBL" id="JABVXQ010000005">
    <property type="protein sequence ID" value="KAF6109804.1"/>
    <property type="molecule type" value="Genomic_DNA"/>
</dbReference>
<name>A0A834EAE9_9CHIR</name>
<evidence type="ECO:0000313" key="2">
    <source>
        <dbReference type="EMBL" id="KAF6109804.1"/>
    </source>
</evidence>
<reference evidence="2 3" key="1">
    <citation type="journal article" date="2020" name="Nature">
        <title>Six reference-quality genomes reveal evolution of bat adaptations.</title>
        <authorList>
            <person name="Jebb D."/>
            <person name="Huang Z."/>
            <person name="Pippel M."/>
            <person name="Hughes G.M."/>
            <person name="Lavrichenko K."/>
            <person name="Devanna P."/>
            <person name="Winkler S."/>
            <person name="Jermiin L.S."/>
            <person name="Skirmuntt E.C."/>
            <person name="Katzourakis A."/>
            <person name="Burkitt-Gray L."/>
            <person name="Ray D.A."/>
            <person name="Sullivan K.A.M."/>
            <person name="Roscito J.G."/>
            <person name="Kirilenko B.M."/>
            <person name="Davalos L.M."/>
            <person name="Corthals A.P."/>
            <person name="Power M.L."/>
            <person name="Jones G."/>
            <person name="Ransome R.D."/>
            <person name="Dechmann D.K.N."/>
            <person name="Locatelli A.G."/>
            <person name="Puechmaille S.J."/>
            <person name="Fedrigo O."/>
            <person name="Jarvis E.D."/>
            <person name="Hiller M."/>
            <person name="Vernes S.C."/>
            <person name="Myers E.W."/>
            <person name="Teeling E.C."/>
        </authorList>
    </citation>
    <scope>NUCLEOTIDE SEQUENCE [LARGE SCALE GENOMIC DNA]</scope>
    <source>
        <strain evidence="2">Bat1K_MPI-CBG_1</strain>
    </source>
</reference>
<feature type="region of interest" description="Disordered" evidence="1">
    <location>
        <begin position="75"/>
        <end position="99"/>
    </location>
</feature>
<feature type="compositionally biased region" description="Low complexity" evidence="1">
    <location>
        <begin position="80"/>
        <end position="93"/>
    </location>
</feature>
<organism evidence="2 3">
    <name type="scientific">Phyllostomus discolor</name>
    <name type="common">pale spear-nosed bat</name>
    <dbReference type="NCBI Taxonomy" id="89673"/>
    <lineage>
        <taxon>Eukaryota</taxon>
        <taxon>Metazoa</taxon>
        <taxon>Chordata</taxon>
        <taxon>Craniata</taxon>
        <taxon>Vertebrata</taxon>
        <taxon>Euteleostomi</taxon>
        <taxon>Mammalia</taxon>
        <taxon>Eutheria</taxon>
        <taxon>Laurasiatheria</taxon>
        <taxon>Chiroptera</taxon>
        <taxon>Yangochiroptera</taxon>
        <taxon>Phyllostomidae</taxon>
        <taxon>Phyllostominae</taxon>
        <taxon>Phyllostomus</taxon>
    </lineage>
</organism>